<dbReference type="Pfam" id="PF05036">
    <property type="entry name" value="SPOR"/>
    <property type="match status" value="1"/>
</dbReference>
<evidence type="ECO:0000313" key="4">
    <source>
        <dbReference type="EMBL" id="CUO32565.1"/>
    </source>
</evidence>
<dbReference type="AlphaFoldDB" id="A0A174E8G1"/>
<gene>
    <name evidence="4" type="ORF">ERS852470_02015</name>
</gene>
<reference evidence="4 5" key="1">
    <citation type="submission" date="2015-09" db="EMBL/GenBank/DDBJ databases">
        <authorList>
            <consortium name="Pathogen Informatics"/>
        </authorList>
    </citation>
    <scope>NUCLEOTIDE SEQUENCE [LARGE SCALE GENOMIC DNA]</scope>
    <source>
        <strain evidence="4 5">2789STDY5834855</strain>
    </source>
</reference>
<name>A0A174E8G1_9CLOT</name>
<dbReference type="OrthoDB" id="1936130at2"/>
<sequence length="265" mass="29124">MRYTRYNYKKTKKNSGLAKTILSFLAMSVFVVIVGIMLANIIIHFLPLNDASETQANSEAVNKSENIDNSEAENAADNSEDVQASSAVDNSTEGQENVQGSINTSFMAIQCGYFANEDNAKEAYNKIANGYGAFIYNESDKFKVLAGVYTTAEGQSIMDTLTSSGIDCAKVSFDLNSNDKVQSQIAGIYNGYLNILDTAFKDDVKSVDTSDFKSWVKGLDVISEGDKNDVLTELKNHVNDMAAEIKKEDVANEMQYLYKILLSFS</sequence>
<feature type="domain" description="SPOR" evidence="3">
    <location>
        <begin position="107"/>
        <end position="168"/>
    </location>
</feature>
<dbReference type="Proteomes" id="UP000095558">
    <property type="component" value="Unassembled WGS sequence"/>
</dbReference>
<accession>A0A174E8G1</accession>
<dbReference type="InterPro" id="IPR007730">
    <property type="entry name" value="SPOR-like_dom"/>
</dbReference>
<dbReference type="RefSeq" id="WP_055276682.1">
    <property type="nucleotide sequence ID" value="NZ_CYZV01000020.1"/>
</dbReference>
<evidence type="ECO:0000259" key="3">
    <source>
        <dbReference type="Pfam" id="PF05036"/>
    </source>
</evidence>
<evidence type="ECO:0000313" key="5">
    <source>
        <dbReference type="Proteomes" id="UP000095558"/>
    </source>
</evidence>
<feature type="compositionally biased region" description="Polar residues" evidence="1">
    <location>
        <begin position="81"/>
        <end position="97"/>
    </location>
</feature>
<feature type="transmembrane region" description="Helical" evidence="2">
    <location>
        <begin position="21"/>
        <end position="46"/>
    </location>
</feature>
<dbReference type="SUPFAM" id="SSF110997">
    <property type="entry name" value="Sporulation related repeat"/>
    <property type="match status" value="1"/>
</dbReference>
<organism evidence="4 5">
    <name type="scientific">Clostridium disporicum</name>
    <dbReference type="NCBI Taxonomy" id="84024"/>
    <lineage>
        <taxon>Bacteria</taxon>
        <taxon>Bacillati</taxon>
        <taxon>Bacillota</taxon>
        <taxon>Clostridia</taxon>
        <taxon>Eubacteriales</taxon>
        <taxon>Clostridiaceae</taxon>
        <taxon>Clostridium</taxon>
    </lineage>
</organism>
<protein>
    <submittedName>
        <fullName evidence="4">Sporulation-associated protein</fullName>
    </submittedName>
</protein>
<proteinExistence type="predicted"/>
<dbReference type="EMBL" id="CYZV01000020">
    <property type="protein sequence ID" value="CUO32565.1"/>
    <property type="molecule type" value="Genomic_DNA"/>
</dbReference>
<dbReference type="InterPro" id="IPR036680">
    <property type="entry name" value="SPOR-like_sf"/>
</dbReference>
<keyword evidence="2" id="KW-0472">Membrane</keyword>
<dbReference type="GO" id="GO:0042834">
    <property type="term" value="F:peptidoglycan binding"/>
    <property type="evidence" value="ECO:0007669"/>
    <property type="project" value="InterPro"/>
</dbReference>
<feature type="compositionally biased region" description="Polar residues" evidence="1">
    <location>
        <begin position="57"/>
        <end position="69"/>
    </location>
</feature>
<keyword evidence="2" id="KW-0812">Transmembrane</keyword>
<keyword evidence="2" id="KW-1133">Transmembrane helix</keyword>
<feature type="region of interest" description="Disordered" evidence="1">
    <location>
        <begin position="57"/>
        <end position="97"/>
    </location>
</feature>
<evidence type="ECO:0000256" key="1">
    <source>
        <dbReference type="SAM" id="MobiDB-lite"/>
    </source>
</evidence>
<evidence type="ECO:0000256" key="2">
    <source>
        <dbReference type="SAM" id="Phobius"/>
    </source>
</evidence>